<comment type="caution">
    <text evidence="4">The sequence shown here is derived from an EMBL/GenBank/DDBJ whole genome shotgun (WGS) entry which is preliminary data.</text>
</comment>
<dbReference type="Gene3D" id="3.30.565.10">
    <property type="entry name" value="Histidine kinase-like ATPase, C-terminal domain"/>
    <property type="match status" value="1"/>
</dbReference>
<keyword evidence="1" id="KW-0723">Serine/threonine-protein kinase</keyword>
<evidence type="ECO:0000313" key="4">
    <source>
        <dbReference type="EMBL" id="GEB53634.1"/>
    </source>
</evidence>
<dbReference type="GO" id="GO:0004674">
    <property type="term" value="F:protein serine/threonine kinase activity"/>
    <property type="evidence" value="ECO:0007669"/>
    <property type="project" value="UniProtKB-KW"/>
</dbReference>
<dbReference type="CDD" id="cd16936">
    <property type="entry name" value="HATPase_RsbW-like"/>
    <property type="match status" value="1"/>
</dbReference>
<reference evidence="4 5" key="1">
    <citation type="submission" date="2019-06" db="EMBL/GenBank/DDBJ databases">
        <title>Whole genome shotgun sequence of Streptomyces cacaoi subsp. cacaoi NBRC 12748.</title>
        <authorList>
            <person name="Hosoyama A."/>
            <person name="Uohara A."/>
            <person name="Ohji S."/>
            <person name="Ichikawa N."/>
        </authorList>
    </citation>
    <scope>NUCLEOTIDE SEQUENCE [LARGE SCALE GENOMIC DNA]</scope>
    <source>
        <strain evidence="4 5">NBRC 12748</strain>
    </source>
</reference>
<feature type="region of interest" description="Disordered" evidence="2">
    <location>
        <begin position="148"/>
        <end position="170"/>
    </location>
</feature>
<evidence type="ECO:0000313" key="5">
    <source>
        <dbReference type="Proteomes" id="UP000319210"/>
    </source>
</evidence>
<dbReference type="PANTHER" id="PTHR35526">
    <property type="entry name" value="ANTI-SIGMA-F FACTOR RSBW-RELATED"/>
    <property type="match status" value="1"/>
</dbReference>
<dbReference type="SUPFAM" id="SSF55874">
    <property type="entry name" value="ATPase domain of HSP90 chaperone/DNA topoisomerase II/histidine kinase"/>
    <property type="match status" value="1"/>
</dbReference>
<organism evidence="4 5">
    <name type="scientific">Streptomyces cacaoi</name>
    <dbReference type="NCBI Taxonomy" id="1898"/>
    <lineage>
        <taxon>Bacteria</taxon>
        <taxon>Bacillati</taxon>
        <taxon>Actinomycetota</taxon>
        <taxon>Actinomycetes</taxon>
        <taxon>Kitasatosporales</taxon>
        <taxon>Streptomycetaceae</taxon>
        <taxon>Streptomyces</taxon>
    </lineage>
</organism>
<proteinExistence type="predicted"/>
<keyword evidence="1" id="KW-0808">Transferase</keyword>
<name>A0A4Y3R7T7_STRCI</name>
<evidence type="ECO:0000256" key="1">
    <source>
        <dbReference type="ARBA" id="ARBA00022527"/>
    </source>
</evidence>
<dbReference type="PANTHER" id="PTHR35526:SF3">
    <property type="entry name" value="ANTI-SIGMA-F FACTOR RSBW"/>
    <property type="match status" value="1"/>
</dbReference>
<gene>
    <name evidence="4" type="ORF">SCA03_61850</name>
</gene>
<evidence type="ECO:0000259" key="3">
    <source>
        <dbReference type="Pfam" id="PF13581"/>
    </source>
</evidence>
<dbReference type="Proteomes" id="UP000319210">
    <property type="component" value="Unassembled WGS sequence"/>
</dbReference>
<evidence type="ECO:0000256" key="2">
    <source>
        <dbReference type="SAM" id="MobiDB-lite"/>
    </source>
</evidence>
<protein>
    <recommendedName>
        <fullName evidence="3">Histidine kinase/HSP90-like ATPase domain-containing protein</fullName>
    </recommendedName>
</protein>
<dbReference type="EMBL" id="BJMM01000057">
    <property type="protein sequence ID" value="GEB53634.1"/>
    <property type="molecule type" value="Genomic_DNA"/>
</dbReference>
<dbReference type="AlphaFoldDB" id="A0A4Y3R7T7"/>
<dbReference type="InterPro" id="IPR050267">
    <property type="entry name" value="Anti-sigma-factor_SerPK"/>
</dbReference>
<keyword evidence="5" id="KW-1185">Reference proteome</keyword>
<accession>A0A4Y3R7T7</accession>
<keyword evidence="1" id="KW-0418">Kinase</keyword>
<dbReference type="InterPro" id="IPR036890">
    <property type="entry name" value="HATPase_C_sf"/>
</dbReference>
<sequence length="170" mass="18013">MHSAPQQQCTDDDLLFTRRFSASRRGARLARRAAAHRLRTWGVPEGSPLSDAVTLIVAELSANAALHGRVPGRDFEVRLWCSRAGGPVCVEVSDTHPAPPVCTPSQGDAEGGRGLLLVDALATHWEVVPRTGPGKTVRAVVETATAVTAEARDRDASGEHGSAPRPPSRS</sequence>
<dbReference type="Pfam" id="PF13581">
    <property type="entry name" value="HATPase_c_2"/>
    <property type="match status" value="1"/>
</dbReference>
<dbReference type="InterPro" id="IPR003594">
    <property type="entry name" value="HATPase_dom"/>
</dbReference>
<feature type="domain" description="Histidine kinase/HSP90-like ATPase" evidence="3">
    <location>
        <begin position="21"/>
        <end position="139"/>
    </location>
</feature>
<dbReference type="RefSeq" id="WP_170297919.1">
    <property type="nucleotide sequence ID" value="NZ_BJMM01000057.1"/>
</dbReference>